<accession>A0A9N9G1F8</accession>
<proteinExistence type="predicted"/>
<dbReference type="Proteomes" id="UP000789405">
    <property type="component" value="Unassembled WGS sequence"/>
</dbReference>
<dbReference type="EMBL" id="CAJVPY010002741">
    <property type="protein sequence ID" value="CAG8570562.1"/>
    <property type="molecule type" value="Genomic_DNA"/>
</dbReference>
<evidence type="ECO:0000313" key="1">
    <source>
        <dbReference type="EMBL" id="CAG8570562.1"/>
    </source>
</evidence>
<organism evidence="1 2">
    <name type="scientific">Dentiscutata erythropus</name>
    <dbReference type="NCBI Taxonomy" id="1348616"/>
    <lineage>
        <taxon>Eukaryota</taxon>
        <taxon>Fungi</taxon>
        <taxon>Fungi incertae sedis</taxon>
        <taxon>Mucoromycota</taxon>
        <taxon>Glomeromycotina</taxon>
        <taxon>Glomeromycetes</taxon>
        <taxon>Diversisporales</taxon>
        <taxon>Gigasporaceae</taxon>
        <taxon>Dentiscutata</taxon>
    </lineage>
</organism>
<name>A0A9N9G1F8_9GLOM</name>
<dbReference type="AlphaFoldDB" id="A0A9N9G1F8"/>
<keyword evidence="2" id="KW-1185">Reference proteome</keyword>
<comment type="caution">
    <text evidence="1">The sequence shown here is derived from an EMBL/GenBank/DDBJ whole genome shotgun (WGS) entry which is preliminary data.</text>
</comment>
<evidence type="ECO:0000313" key="2">
    <source>
        <dbReference type="Proteomes" id="UP000789405"/>
    </source>
</evidence>
<reference evidence="1" key="1">
    <citation type="submission" date="2021-06" db="EMBL/GenBank/DDBJ databases">
        <authorList>
            <person name="Kallberg Y."/>
            <person name="Tangrot J."/>
            <person name="Rosling A."/>
        </authorList>
    </citation>
    <scope>NUCLEOTIDE SEQUENCE</scope>
    <source>
        <strain evidence="1">MA453B</strain>
    </source>
</reference>
<gene>
    <name evidence="1" type="ORF">DERYTH_LOCUS6186</name>
</gene>
<sequence length="101" mass="11109">MNQSSNQNVGVQPQNNNGLRILQNIGSPQNAAGLLRRAQNIVRQPLRPQNAANVFVSNLTAVQQYIDLVEGIDLYARSQKTQYVENGSLQIFNPTSGNSFP</sequence>
<protein>
    <submittedName>
        <fullName evidence="1">820_t:CDS:1</fullName>
    </submittedName>
</protein>